<comment type="caution">
    <text evidence="1">The sequence shown here is derived from an EMBL/GenBank/DDBJ whole genome shotgun (WGS) entry which is preliminary data.</text>
</comment>
<keyword evidence="2" id="KW-1185">Reference proteome</keyword>
<accession>A0A3N4MGU6</accession>
<protein>
    <submittedName>
        <fullName evidence="1">Uncharacterized protein</fullName>
    </submittedName>
</protein>
<dbReference type="EMBL" id="RMBX01000001">
    <property type="protein sequence ID" value="RPD43091.1"/>
    <property type="molecule type" value="Genomic_DNA"/>
</dbReference>
<proteinExistence type="predicted"/>
<name>A0A3N4MGU6_9BACT</name>
<evidence type="ECO:0000313" key="2">
    <source>
        <dbReference type="Proteomes" id="UP000279089"/>
    </source>
</evidence>
<dbReference type="Proteomes" id="UP000279089">
    <property type="component" value="Unassembled WGS sequence"/>
</dbReference>
<reference evidence="2" key="1">
    <citation type="submission" date="2018-11" db="EMBL/GenBank/DDBJ databases">
        <title>Chitinophaga lutea sp.nov., isolate from arsenic contaminated soil.</title>
        <authorList>
            <person name="Zong Y."/>
        </authorList>
    </citation>
    <scope>NUCLEOTIDE SEQUENCE [LARGE SCALE GENOMIC DNA]</scope>
    <source>
        <strain evidence="2">YLT18</strain>
    </source>
</reference>
<organism evidence="1 2">
    <name type="scientific">Chitinophaga barathri</name>
    <dbReference type="NCBI Taxonomy" id="1647451"/>
    <lineage>
        <taxon>Bacteria</taxon>
        <taxon>Pseudomonadati</taxon>
        <taxon>Bacteroidota</taxon>
        <taxon>Chitinophagia</taxon>
        <taxon>Chitinophagales</taxon>
        <taxon>Chitinophagaceae</taxon>
        <taxon>Chitinophaga</taxon>
    </lineage>
</organism>
<dbReference type="AlphaFoldDB" id="A0A3N4MGU6"/>
<sequence>MTPRPVYSESGLCTSFAHLLLRKGYEGQFCIEVFDQQLSTGAIEQCMSTIESLLQTDETATATFFLVTDLPARTGSTVRRCRLQVTYSHADSYHIKSVLLTEPGLSHLIPITSNDNLPFFRMLQTMMLPQRRWTRQLAAWFNNLTAKKISP</sequence>
<dbReference type="RefSeq" id="WP_120514362.1">
    <property type="nucleotide sequence ID" value="NZ_QXZY01000001.1"/>
</dbReference>
<evidence type="ECO:0000313" key="1">
    <source>
        <dbReference type="EMBL" id="RPD43091.1"/>
    </source>
</evidence>
<gene>
    <name evidence="1" type="ORF">EG028_02010</name>
</gene>